<gene>
    <name evidence="4" type="ORF">J8H85_02415</name>
</gene>
<protein>
    <submittedName>
        <fullName evidence="4">Response regulator transcription factor</fullName>
    </submittedName>
</protein>
<dbReference type="EMBL" id="JAGJCB010000002">
    <property type="protein sequence ID" value="MBP0902670.1"/>
    <property type="molecule type" value="Genomic_DNA"/>
</dbReference>
<dbReference type="Pfam" id="PF00072">
    <property type="entry name" value="Response_reg"/>
    <property type="match status" value="1"/>
</dbReference>
<dbReference type="Gene3D" id="2.40.50.1020">
    <property type="entry name" value="LytTr DNA-binding domain"/>
    <property type="match status" value="1"/>
</dbReference>
<evidence type="ECO:0000313" key="5">
    <source>
        <dbReference type="Proteomes" id="UP000670776"/>
    </source>
</evidence>
<dbReference type="PANTHER" id="PTHR37299:SF1">
    <property type="entry name" value="STAGE 0 SPORULATION PROTEIN A HOMOLOG"/>
    <property type="match status" value="1"/>
</dbReference>
<feature type="domain" description="Response regulatory" evidence="2">
    <location>
        <begin position="3"/>
        <end position="116"/>
    </location>
</feature>
<keyword evidence="1" id="KW-0597">Phosphoprotein</keyword>
<dbReference type="Gene3D" id="3.40.50.2300">
    <property type="match status" value="1"/>
</dbReference>
<dbReference type="PANTHER" id="PTHR37299">
    <property type="entry name" value="TRANSCRIPTIONAL REGULATOR-RELATED"/>
    <property type="match status" value="1"/>
</dbReference>
<evidence type="ECO:0000259" key="3">
    <source>
        <dbReference type="PROSITE" id="PS50930"/>
    </source>
</evidence>
<reference evidence="4 5" key="1">
    <citation type="submission" date="2021-04" db="EMBL/GenBank/DDBJ databases">
        <title>Mariniflexile gromovii gen. nov., sp. nov., a gliding bacterium isolated from the sea urchin Strongylocentrotus intermedius.</title>
        <authorList>
            <person name="Ko S."/>
            <person name="Le V."/>
            <person name="Ahn C.-Y."/>
            <person name="Oh H.-M."/>
        </authorList>
    </citation>
    <scope>NUCLEOTIDE SEQUENCE [LARGE SCALE GENOMIC DNA]</scope>
    <source>
        <strain evidence="4 5">KCTC 12570</strain>
    </source>
</reference>
<dbReference type="SMART" id="SM00448">
    <property type="entry name" value="REC"/>
    <property type="match status" value="1"/>
</dbReference>
<evidence type="ECO:0000259" key="2">
    <source>
        <dbReference type="PROSITE" id="PS50110"/>
    </source>
</evidence>
<dbReference type="RefSeq" id="WP_209652336.1">
    <property type="nucleotide sequence ID" value="NZ_JAGJCB010000002.1"/>
</dbReference>
<name>A0ABS4BQ06_9FLAO</name>
<organism evidence="4 5">
    <name type="scientific">Mariniflexile gromovii</name>
    <dbReference type="NCBI Taxonomy" id="362523"/>
    <lineage>
        <taxon>Bacteria</taxon>
        <taxon>Pseudomonadati</taxon>
        <taxon>Bacteroidota</taxon>
        <taxon>Flavobacteriia</taxon>
        <taxon>Flavobacteriales</taxon>
        <taxon>Flavobacteriaceae</taxon>
        <taxon>Mariniflexile</taxon>
    </lineage>
</organism>
<evidence type="ECO:0000313" key="4">
    <source>
        <dbReference type="EMBL" id="MBP0902670.1"/>
    </source>
</evidence>
<dbReference type="InterPro" id="IPR001789">
    <property type="entry name" value="Sig_transdc_resp-reg_receiver"/>
</dbReference>
<dbReference type="InterPro" id="IPR011006">
    <property type="entry name" value="CheY-like_superfamily"/>
</dbReference>
<dbReference type="InterPro" id="IPR007492">
    <property type="entry name" value="LytTR_DNA-bd_dom"/>
</dbReference>
<dbReference type="SMART" id="SM00850">
    <property type="entry name" value="LytTR"/>
    <property type="match status" value="1"/>
</dbReference>
<dbReference type="Pfam" id="PF04397">
    <property type="entry name" value="LytTR"/>
    <property type="match status" value="1"/>
</dbReference>
<comment type="caution">
    <text evidence="4">The sequence shown here is derived from an EMBL/GenBank/DDBJ whole genome shotgun (WGS) entry which is preliminary data.</text>
</comment>
<dbReference type="InterPro" id="IPR046947">
    <property type="entry name" value="LytR-like"/>
</dbReference>
<dbReference type="PROSITE" id="PS50930">
    <property type="entry name" value="HTH_LYTTR"/>
    <property type="match status" value="1"/>
</dbReference>
<proteinExistence type="predicted"/>
<dbReference type="SUPFAM" id="SSF52172">
    <property type="entry name" value="CheY-like"/>
    <property type="match status" value="1"/>
</dbReference>
<sequence length="256" mass="29435">MINAVIIEDETLVAKGLVDLINKADATINIVKVLGSLKSSIAYFKSNPEPDLLFMDIQLSDGVSFELLKEVKINCPIIFTTAYNEYAIRAFKLNSIDYLLKPVDKEELKLAIDKFKQHRYLDNQLLNEQLKSLIKHISLPNETKAYKERFMVHSGKSVLIINHDKIAYFIKEVLIYLVTKDNQKFITDFQTMEEIEELVNPATFFRANRQVIFKSDVVESFKSDSYGKLIVKLIAPVNKTVDVSREKAQALKKWLQ</sequence>
<accession>A0ABS4BQ06</accession>
<dbReference type="Proteomes" id="UP000670776">
    <property type="component" value="Unassembled WGS sequence"/>
</dbReference>
<dbReference type="PROSITE" id="PS50110">
    <property type="entry name" value="RESPONSE_REGULATORY"/>
    <property type="match status" value="1"/>
</dbReference>
<feature type="domain" description="HTH LytTR-type" evidence="3">
    <location>
        <begin position="150"/>
        <end position="256"/>
    </location>
</feature>
<keyword evidence="5" id="KW-1185">Reference proteome</keyword>
<evidence type="ECO:0000256" key="1">
    <source>
        <dbReference type="PROSITE-ProRule" id="PRU00169"/>
    </source>
</evidence>
<feature type="modified residue" description="4-aspartylphosphate" evidence="1">
    <location>
        <position position="56"/>
    </location>
</feature>